<proteinExistence type="predicted"/>
<keyword evidence="2" id="KW-1185">Reference proteome</keyword>
<protein>
    <submittedName>
        <fullName evidence="1">Uncharacterized protein</fullName>
    </submittedName>
</protein>
<organism evidence="1 2">
    <name type="scientific">Mucor flavus</name>
    <dbReference type="NCBI Taxonomy" id="439312"/>
    <lineage>
        <taxon>Eukaryota</taxon>
        <taxon>Fungi</taxon>
        <taxon>Fungi incertae sedis</taxon>
        <taxon>Mucoromycota</taxon>
        <taxon>Mucoromycotina</taxon>
        <taxon>Mucoromycetes</taxon>
        <taxon>Mucorales</taxon>
        <taxon>Mucorineae</taxon>
        <taxon>Mucoraceae</taxon>
        <taxon>Mucor</taxon>
    </lineage>
</organism>
<reference evidence="1 2" key="1">
    <citation type="submission" date="2024-04" db="EMBL/GenBank/DDBJ databases">
        <title>genome sequences of Mucor flavus KT1a and Helicostylum pulchrum KT1b strains isolated from the surface of a dry-aged beef.</title>
        <authorList>
            <person name="Toyotome T."/>
            <person name="Hosono M."/>
            <person name="Torimaru M."/>
            <person name="Fukuda K."/>
            <person name="Mikami N."/>
        </authorList>
    </citation>
    <scope>NUCLEOTIDE SEQUENCE [LARGE SCALE GENOMIC DNA]</scope>
    <source>
        <strain evidence="1 2">KT1a</strain>
    </source>
</reference>
<gene>
    <name evidence="1" type="ORF">MFLAVUS_011011</name>
</gene>
<accession>A0ABP9ZEA5</accession>
<name>A0ABP9ZEA5_9FUNG</name>
<evidence type="ECO:0000313" key="2">
    <source>
        <dbReference type="Proteomes" id="UP001473302"/>
    </source>
</evidence>
<dbReference type="EMBL" id="BAABUK010000042">
    <property type="protein sequence ID" value="GAA5817463.1"/>
    <property type="molecule type" value="Genomic_DNA"/>
</dbReference>
<evidence type="ECO:0000313" key="1">
    <source>
        <dbReference type="EMBL" id="GAA5817463.1"/>
    </source>
</evidence>
<comment type="caution">
    <text evidence="1">The sequence shown here is derived from an EMBL/GenBank/DDBJ whole genome shotgun (WGS) entry which is preliminary data.</text>
</comment>
<dbReference type="Proteomes" id="UP001473302">
    <property type="component" value="Unassembled WGS sequence"/>
</dbReference>
<sequence>MSILMGALQLGQDLCLYTDESSEQSPAFDVSFQLQAIINLTAVKLFMFKRDRWRVAIMEQGSGLTSFLGKLFNEETNLCGTTKKALLVQVNRTTETKLAGANTTSYPLPSKSNLIIYGERRDASLFIYAHPLIDDMKFLPVYESSTTMCPPCDDLKNDQMVLDEIFGEEYAFDYDNLVLSAQLTDPTNKLTETDIVDKIAYDQKDKVEGRDLIAEAKNAMQEKQQLLKMNRKPVNRISKSKPTKLKQRLELSPYDSLTLEKKNVNMPILFIFKLQFELTFIFVYTDDKSFDKRNIRITGKRR</sequence>